<protein>
    <submittedName>
        <fullName evidence="1">Uncharacterized protein</fullName>
    </submittedName>
</protein>
<dbReference type="Proteomes" id="UP000265703">
    <property type="component" value="Unassembled WGS sequence"/>
</dbReference>
<gene>
    <name evidence="1" type="ORF">C1645_878355</name>
</gene>
<dbReference type="EMBL" id="QKYT01000335">
    <property type="protein sequence ID" value="RIA86940.1"/>
    <property type="molecule type" value="Genomic_DNA"/>
</dbReference>
<evidence type="ECO:0000313" key="1">
    <source>
        <dbReference type="EMBL" id="RIA86940.1"/>
    </source>
</evidence>
<evidence type="ECO:0000313" key="2">
    <source>
        <dbReference type="Proteomes" id="UP000265703"/>
    </source>
</evidence>
<proteinExistence type="predicted"/>
<reference evidence="1 2" key="1">
    <citation type="submission" date="2018-06" db="EMBL/GenBank/DDBJ databases">
        <title>Comparative genomics reveals the genomic features of Rhizophagus irregularis, R. cerebriforme, R. diaphanum and Gigaspora rosea, and their symbiotic lifestyle signature.</title>
        <authorList>
            <person name="Morin E."/>
            <person name="San Clemente H."/>
            <person name="Chen E.C.H."/>
            <person name="De La Providencia I."/>
            <person name="Hainaut M."/>
            <person name="Kuo A."/>
            <person name="Kohler A."/>
            <person name="Murat C."/>
            <person name="Tang N."/>
            <person name="Roy S."/>
            <person name="Loubradou J."/>
            <person name="Henrissat B."/>
            <person name="Grigoriev I.V."/>
            <person name="Corradi N."/>
            <person name="Roux C."/>
            <person name="Martin F.M."/>
        </authorList>
    </citation>
    <scope>NUCLEOTIDE SEQUENCE [LARGE SCALE GENOMIC DNA]</scope>
    <source>
        <strain evidence="1 2">DAOM 227022</strain>
    </source>
</reference>
<dbReference type="AlphaFoldDB" id="A0A397SL63"/>
<comment type="caution">
    <text evidence="1">The sequence shown here is derived from an EMBL/GenBank/DDBJ whole genome shotgun (WGS) entry which is preliminary data.</text>
</comment>
<name>A0A397SL63_9GLOM</name>
<organism evidence="1 2">
    <name type="scientific">Glomus cerebriforme</name>
    <dbReference type="NCBI Taxonomy" id="658196"/>
    <lineage>
        <taxon>Eukaryota</taxon>
        <taxon>Fungi</taxon>
        <taxon>Fungi incertae sedis</taxon>
        <taxon>Mucoromycota</taxon>
        <taxon>Glomeromycotina</taxon>
        <taxon>Glomeromycetes</taxon>
        <taxon>Glomerales</taxon>
        <taxon>Glomeraceae</taxon>
        <taxon>Glomus</taxon>
    </lineage>
</organism>
<sequence length="72" mass="8685">MRINRLYRMRNMVYLIFGSNRNFKVSTSINFQIIVVAERNDDLTTILGILALEENFDEYEEKELFEREIHVL</sequence>
<keyword evidence="2" id="KW-1185">Reference proteome</keyword>
<accession>A0A397SL63</accession>